<evidence type="ECO:0008006" key="4">
    <source>
        <dbReference type="Google" id="ProtNLM"/>
    </source>
</evidence>
<dbReference type="GO" id="GO:0004668">
    <property type="term" value="F:protein-arginine deiminase activity"/>
    <property type="evidence" value="ECO:0007669"/>
    <property type="project" value="InterPro"/>
</dbReference>
<comment type="caution">
    <text evidence="2">The sequence shown here is derived from an EMBL/GenBank/DDBJ whole genome shotgun (WGS) entry which is preliminary data.</text>
</comment>
<dbReference type="Pfam" id="PF04371">
    <property type="entry name" value="PAD_porph"/>
    <property type="match status" value="1"/>
</dbReference>
<dbReference type="OrthoDB" id="9808013at2"/>
<keyword evidence="3" id="KW-1185">Reference proteome</keyword>
<protein>
    <recommendedName>
        <fullName evidence="4">Agmatine deiminase</fullName>
    </recommendedName>
</protein>
<dbReference type="InterPro" id="IPR007466">
    <property type="entry name" value="Peptidyl-Arg-deiminase_porph"/>
</dbReference>
<proteinExistence type="predicted"/>
<evidence type="ECO:0000256" key="1">
    <source>
        <dbReference type="ARBA" id="ARBA00022801"/>
    </source>
</evidence>
<organism evidence="2 3">
    <name type="scientific">Sunxiuqinia dokdonensis</name>
    <dbReference type="NCBI Taxonomy" id="1409788"/>
    <lineage>
        <taxon>Bacteria</taxon>
        <taxon>Pseudomonadati</taxon>
        <taxon>Bacteroidota</taxon>
        <taxon>Bacteroidia</taxon>
        <taxon>Marinilabiliales</taxon>
        <taxon>Prolixibacteraceae</taxon>
        <taxon>Sunxiuqinia</taxon>
    </lineage>
</organism>
<accession>A0A0L8VBW3</accession>
<reference evidence="3" key="1">
    <citation type="submission" date="2015-07" db="EMBL/GenBank/DDBJ databases">
        <title>Genome sequencing of Sunxiuqinia dokdonensis strain SK.</title>
        <authorList>
            <person name="Ahn S."/>
            <person name="Kim B.-C."/>
        </authorList>
    </citation>
    <scope>NUCLEOTIDE SEQUENCE [LARGE SCALE GENOMIC DNA]</scope>
    <source>
        <strain evidence="3">SK</strain>
    </source>
</reference>
<name>A0A0L8VBW3_9BACT</name>
<dbReference type="PANTHER" id="PTHR31377">
    <property type="entry name" value="AGMATINE DEIMINASE-RELATED"/>
    <property type="match status" value="1"/>
</dbReference>
<dbReference type="GO" id="GO:0047632">
    <property type="term" value="F:agmatine deiminase activity"/>
    <property type="evidence" value="ECO:0007669"/>
    <property type="project" value="TreeGrafter"/>
</dbReference>
<evidence type="ECO:0000313" key="3">
    <source>
        <dbReference type="Proteomes" id="UP000036958"/>
    </source>
</evidence>
<dbReference type="PATRIC" id="fig|1409788.3.peg.1581"/>
<keyword evidence="1" id="KW-0378">Hydrolase</keyword>
<dbReference type="EMBL" id="LGIA01000085">
    <property type="protein sequence ID" value="KOH45637.1"/>
    <property type="molecule type" value="Genomic_DNA"/>
</dbReference>
<sequence>MKQQACYLPAEWHPQSGVQLTWPDEYTDWASILVEVLPVYEQIAREILKREKLLVVCRDKTKLPDFLQVESRQLIIREMSVNDTWARDHGAISLIRDGKPSLLNFRFNGWGMKFAAAHDNQITPNLMRQQSFAEGVITQDLSYFTLEGGAIESNGAGCLLTTSECLLSKNRNEHLGQAEIEFFLKKILHAEKVLWLNHGFLEGDDTDSHIDTLARFCSEDTIAYIRCTDSSDIHFDALQKMEAELKQLTDQYDRPFKLVPLPFADPVYDENGDRLPATYANFLILNKAVLLPVYEVQQDAEAIEIMKQLFPEREIIPINSRALIKQHGSIHCISMQFPQGVL</sequence>
<dbReference type="STRING" id="1409788.NC99_15450"/>
<dbReference type="GO" id="GO:0009446">
    <property type="term" value="P:putrescine biosynthetic process"/>
    <property type="evidence" value="ECO:0007669"/>
    <property type="project" value="InterPro"/>
</dbReference>
<dbReference type="Proteomes" id="UP000036958">
    <property type="component" value="Unassembled WGS sequence"/>
</dbReference>
<dbReference type="RefSeq" id="WP_053181430.1">
    <property type="nucleotide sequence ID" value="NZ_LGIA01000085.1"/>
</dbReference>
<gene>
    <name evidence="2" type="ORF">NC99_15450</name>
</gene>
<evidence type="ECO:0000313" key="2">
    <source>
        <dbReference type="EMBL" id="KOH45637.1"/>
    </source>
</evidence>
<dbReference type="AlphaFoldDB" id="A0A0L8VBW3"/>
<dbReference type="Gene3D" id="3.75.10.10">
    <property type="entry name" value="L-arginine/glycine Amidinotransferase, Chain A"/>
    <property type="match status" value="1"/>
</dbReference>
<dbReference type="SUPFAM" id="SSF55909">
    <property type="entry name" value="Pentein"/>
    <property type="match status" value="1"/>
</dbReference>
<dbReference type="PANTHER" id="PTHR31377:SF0">
    <property type="entry name" value="AGMATINE DEIMINASE-RELATED"/>
    <property type="match status" value="1"/>
</dbReference>